<dbReference type="CDD" id="cd01949">
    <property type="entry name" value="GGDEF"/>
    <property type="match status" value="1"/>
</dbReference>
<dbReference type="InterPro" id="IPR043128">
    <property type="entry name" value="Rev_trsase/Diguanyl_cyclase"/>
</dbReference>
<protein>
    <submittedName>
        <fullName evidence="2">GGDEF domain-containing protein</fullName>
    </submittedName>
</protein>
<dbReference type="Pfam" id="PF00990">
    <property type="entry name" value="GGDEF"/>
    <property type="match status" value="1"/>
</dbReference>
<dbReference type="RefSeq" id="WP_151004156.1">
    <property type="nucleotide sequence ID" value="NZ_VZZK01000042.1"/>
</dbReference>
<accession>A0A6L3SQJ4</accession>
<dbReference type="PANTHER" id="PTHR46663:SF2">
    <property type="entry name" value="GGDEF DOMAIN-CONTAINING PROTEIN"/>
    <property type="match status" value="1"/>
</dbReference>
<dbReference type="Proteomes" id="UP000474159">
    <property type="component" value="Unassembled WGS sequence"/>
</dbReference>
<dbReference type="InterPro" id="IPR052163">
    <property type="entry name" value="DGC-Regulatory_Protein"/>
</dbReference>
<dbReference type="InterPro" id="IPR029787">
    <property type="entry name" value="Nucleotide_cyclase"/>
</dbReference>
<evidence type="ECO:0000259" key="1">
    <source>
        <dbReference type="PROSITE" id="PS50887"/>
    </source>
</evidence>
<name>A0A6L3SQJ4_9HYPH</name>
<sequence length="229" mass="24370">MVVKFKCASAADSAREVAFRVGRLSTSVPSRLSSTASNWEQATASAAGFRLNKMLVATMQAERENRFWARHDALTSLPNRAGLAEAMNARRSGRAALLHLDLDGFKAVNATHGHETGDELLRAVADRLRGATRPNDVVARIGGDEFVILTDDLSPAALKAFSERLIAQISLSYLFSCSRVATISVSIGLGLTPEHGSDIAGLLAAADAALYRAKALGKSRCAFAPLSMQ</sequence>
<proteinExistence type="predicted"/>
<reference evidence="2 3" key="1">
    <citation type="submission" date="2019-09" db="EMBL/GenBank/DDBJ databases">
        <title>YIM 48816 draft genome.</title>
        <authorList>
            <person name="Jiang L."/>
        </authorList>
    </citation>
    <scope>NUCLEOTIDE SEQUENCE [LARGE SCALE GENOMIC DNA]</scope>
    <source>
        <strain evidence="2 3">YIM 48816</strain>
    </source>
</reference>
<evidence type="ECO:0000313" key="2">
    <source>
        <dbReference type="EMBL" id="KAB1073535.1"/>
    </source>
</evidence>
<dbReference type="PANTHER" id="PTHR46663">
    <property type="entry name" value="DIGUANYLATE CYCLASE DGCT-RELATED"/>
    <property type="match status" value="1"/>
</dbReference>
<dbReference type="SUPFAM" id="SSF55073">
    <property type="entry name" value="Nucleotide cyclase"/>
    <property type="match status" value="1"/>
</dbReference>
<dbReference type="OrthoDB" id="9812260at2"/>
<dbReference type="AlphaFoldDB" id="A0A6L3SQJ4"/>
<dbReference type="Gene3D" id="3.30.70.270">
    <property type="match status" value="1"/>
</dbReference>
<feature type="domain" description="GGDEF" evidence="1">
    <location>
        <begin position="93"/>
        <end position="226"/>
    </location>
</feature>
<dbReference type="NCBIfam" id="TIGR00254">
    <property type="entry name" value="GGDEF"/>
    <property type="match status" value="1"/>
</dbReference>
<dbReference type="EMBL" id="VZZK01000042">
    <property type="protein sequence ID" value="KAB1073535.1"/>
    <property type="molecule type" value="Genomic_DNA"/>
</dbReference>
<gene>
    <name evidence="2" type="ORF">F6X53_26890</name>
</gene>
<evidence type="ECO:0000313" key="3">
    <source>
        <dbReference type="Proteomes" id="UP000474159"/>
    </source>
</evidence>
<dbReference type="SMART" id="SM00267">
    <property type="entry name" value="GGDEF"/>
    <property type="match status" value="1"/>
</dbReference>
<keyword evidence="3" id="KW-1185">Reference proteome</keyword>
<dbReference type="InterPro" id="IPR000160">
    <property type="entry name" value="GGDEF_dom"/>
</dbReference>
<dbReference type="PROSITE" id="PS50887">
    <property type="entry name" value="GGDEF"/>
    <property type="match status" value="1"/>
</dbReference>
<comment type="caution">
    <text evidence="2">The sequence shown here is derived from an EMBL/GenBank/DDBJ whole genome shotgun (WGS) entry which is preliminary data.</text>
</comment>
<organism evidence="2 3">
    <name type="scientific">Methylobacterium soli</name>
    <dbReference type="NCBI Taxonomy" id="553447"/>
    <lineage>
        <taxon>Bacteria</taxon>
        <taxon>Pseudomonadati</taxon>
        <taxon>Pseudomonadota</taxon>
        <taxon>Alphaproteobacteria</taxon>
        <taxon>Hyphomicrobiales</taxon>
        <taxon>Methylobacteriaceae</taxon>
        <taxon>Methylobacterium</taxon>
    </lineage>
</organism>